<sequence length="152" mass="16789">MADEPDLAKSIEETLRAVIETLIDCEEGFRLIGQDLKDESLKTSFLAEAQTRAAFRRTLEETLHQIGVADATETGTVVGAIHRSWGDIKAKLGSTDRDLLETACQGEESALQIYKLALDKKLLLPIRQVLVNQQAHVQETLEYLQVAAEGLV</sequence>
<evidence type="ECO:0000313" key="2">
    <source>
        <dbReference type="EMBL" id="AXC12693.1"/>
    </source>
</evidence>
<evidence type="ECO:0000259" key="1">
    <source>
        <dbReference type="Pfam" id="PF09537"/>
    </source>
</evidence>
<evidence type="ECO:0000313" key="3">
    <source>
        <dbReference type="Proteomes" id="UP000253606"/>
    </source>
</evidence>
<organism evidence="2 3">
    <name type="scientific">Acidisarcina polymorpha</name>
    <dbReference type="NCBI Taxonomy" id="2211140"/>
    <lineage>
        <taxon>Bacteria</taxon>
        <taxon>Pseudomonadati</taxon>
        <taxon>Acidobacteriota</taxon>
        <taxon>Terriglobia</taxon>
        <taxon>Terriglobales</taxon>
        <taxon>Acidobacteriaceae</taxon>
        <taxon>Acidisarcina</taxon>
    </lineage>
</organism>
<protein>
    <recommendedName>
        <fullName evidence="1">DUF2383 domain-containing protein</fullName>
    </recommendedName>
</protein>
<gene>
    <name evidence="2" type="ORF">ACPOL_3406</name>
</gene>
<dbReference type="KEGG" id="abas:ACPOL_3406"/>
<dbReference type="Proteomes" id="UP000253606">
    <property type="component" value="Chromosome"/>
</dbReference>
<dbReference type="OrthoDB" id="282393at2"/>
<accession>A0A2Z5G0J7</accession>
<dbReference type="RefSeq" id="WP_114207834.1">
    <property type="nucleotide sequence ID" value="NZ_CP030840.1"/>
</dbReference>
<dbReference type="NCBIfam" id="TIGR02284">
    <property type="entry name" value="PA2169 family four-helix-bundle protein"/>
    <property type="match status" value="1"/>
</dbReference>
<feature type="domain" description="DUF2383" evidence="1">
    <location>
        <begin position="11"/>
        <end position="119"/>
    </location>
</feature>
<proteinExistence type="predicted"/>
<dbReference type="Gene3D" id="1.20.1260.10">
    <property type="match status" value="1"/>
</dbReference>
<keyword evidence="3" id="KW-1185">Reference proteome</keyword>
<dbReference type="InterPro" id="IPR012347">
    <property type="entry name" value="Ferritin-like"/>
</dbReference>
<dbReference type="AlphaFoldDB" id="A0A2Z5G0J7"/>
<dbReference type="InterPro" id="IPR011971">
    <property type="entry name" value="CHP02284"/>
</dbReference>
<reference evidence="2 3" key="1">
    <citation type="journal article" date="2018" name="Front. Microbiol.">
        <title>Hydrolytic Capabilities as a Key to Environmental Success: Chitinolytic and Cellulolytic Acidobacteria From Acidic Sub-arctic Soils and Boreal Peatlands.</title>
        <authorList>
            <person name="Belova S.E."/>
            <person name="Ravin N.V."/>
            <person name="Pankratov T.A."/>
            <person name="Rakitin A.L."/>
            <person name="Ivanova A.A."/>
            <person name="Beletsky A.V."/>
            <person name="Mardanov A.V."/>
            <person name="Sinninghe Damste J.S."/>
            <person name="Dedysh S.N."/>
        </authorList>
    </citation>
    <scope>NUCLEOTIDE SEQUENCE [LARGE SCALE GENOMIC DNA]</scope>
    <source>
        <strain evidence="2 3">SBC82</strain>
    </source>
</reference>
<dbReference type="InterPro" id="IPR019052">
    <property type="entry name" value="DUF2383"/>
</dbReference>
<dbReference type="EMBL" id="CP030840">
    <property type="protein sequence ID" value="AXC12693.1"/>
    <property type="molecule type" value="Genomic_DNA"/>
</dbReference>
<name>A0A2Z5G0J7_9BACT</name>
<dbReference type="Pfam" id="PF09537">
    <property type="entry name" value="DUF2383"/>
    <property type="match status" value="1"/>
</dbReference>